<evidence type="ECO:0000313" key="1">
    <source>
        <dbReference type="EMBL" id="QSQ86335.1"/>
    </source>
</evidence>
<dbReference type="EMBL" id="MW489856">
    <property type="protein sequence ID" value="QSQ86335.1"/>
    <property type="molecule type" value="Genomic_RNA"/>
</dbReference>
<sequence length="81" mass="9621">MCYARIELKDSICVPNMKGNRRDSRFLKVEHRGVRLYESRAMRVRNRSTPMSQSFQSFREGRSTVLRLLCTLNFYSSEIQI</sequence>
<proteinExistence type="predicted"/>
<accession>A0A8A0XWE2</accession>
<organism evidence="1">
    <name type="scientific">Fig closterovirus 2</name>
    <dbReference type="NCBI Taxonomy" id="2809011"/>
    <lineage>
        <taxon>Viruses</taxon>
        <taxon>Riboviria</taxon>
        <taxon>Orthornavirae</taxon>
        <taxon>Kitrinoviricota</taxon>
        <taxon>Alsuviricetes</taxon>
        <taxon>Martellivirales</taxon>
        <taxon>Closteroviridae</taxon>
        <taxon>Closterovirus</taxon>
    </lineage>
</organism>
<name>A0A8A0XWE2_9CLOS</name>
<reference evidence="1" key="1">
    <citation type="submission" date="2021-01" db="EMBL/GenBank/DDBJ databases">
        <title>Figuring out RNA genome size: A New Fig closterovirus with the largest plant RNA virus sequence.</title>
        <authorList>
            <person name="Debat H."/>
            <person name="Bejerman N."/>
        </authorList>
    </citation>
    <scope>NUCLEOTIDE SEQUENCE</scope>
    <source>
        <strain evidence="1">Figclos</strain>
    </source>
</reference>
<protein>
    <submittedName>
        <fullName evidence="1">p9</fullName>
    </submittedName>
</protein>